<dbReference type="VEuPathDB" id="VectorBase:HLOH_059410"/>
<comment type="caution">
    <text evidence="2">The sequence shown here is derived from an EMBL/GenBank/DDBJ whole genome shotgun (WGS) entry which is preliminary data.</text>
</comment>
<organism evidence="2 3">
    <name type="scientific">Haemaphysalis longicornis</name>
    <name type="common">Bush tick</name>
    <dbReference type="NCBI Taxonomy" id="44386"/>
    <lineage>
        <taxon>Eukaryota</taxon>
        <taxon>Metazoa</taxon>
        <taxon>Ecdysozoa</taxon>
        <taxon>Arthropoda</taxon>
        <taxon>Chelicerata</taxon>
        <taxon>Arachnida</taxon>
        <taxon>Acari</taxon>
        <taxon>Parasitiformes</taxon>
        <taxon>Ixodida</taxon>
        <taxon>Ixodoidea</taxon>
        <taxon>Ixodidae</taxon>
        <taxon>Haemaphysalinae</taxon>
        <taxon>Haemaphysalis</taxon>
    </lineage>
</organism>
<protein>
    <submittedName>
        <fullName evidence="2">Uncharacterized protein</fullName>
    </submittedName>
</protein>
<reference evidence="2 3" key="1">
    <citation type="journal article" date="2020" name="Cell">
        <title>Large-Scale Comparative Analyses of Tick Genomes Elucidate Their Genetic Diversity and Vector Capacities.</title>
        <authorList>
            <consortium name="Tick Genome and Microbiome Consortium (TIGMIC)"/>
            <person name="Jia N."/>
            <person name="Wang J."/>
            <person name="Shi W."/>
            <person name="Du L."/>
            <person name="Sun Y."/>
            <person name="Zhan W."/>
            <person name="Jiang J.F."/>
            <person name="Wang Q."/>
            <person name="Zhang B."/>
            <person name="Ji P."/>
            <person name="Bell-Sakyi L."/>
            <person name="Cui X.M."/>
            <person name="Yuan T.T."/>
            <person name="Jiang B.G."/>
            <person name="Yang W.F."/>
            <person name="Lam T.T."/>
            <person name="Chang Q.C."/>
            <person name="Ding S.J."/>
            <person name="Wang X.J."/>
            <person name="Zhu J.G."/>
            <person name="Ruan X.D."/>
            <person name="Zhao L."/>
            <person name="Wei J.T."/>
            <person name="Ye R.Z."/>
            <person name="Que T.C."/>
            <person name="Du C.H."/>
            <person name="Zhou Y.H."/>
            <person name="Cheng J.X."/>
            <person name="Dai P.F."/>
            <person name="Guo W.B."/>
            <person name="Han X.H."/>
            <person name="Huang E.J."/>
            <person name="Li L.F."/>
            <person name="Wei W."/>
            <person name="Gao Y.C."/>
            <person name="Liu J.Z."/>
            <person name="Shao H.Z."/>
            <person name="Wang X."/>
            <person name="Wang C.C."/>
            <person name="Yang T.C."/>
            <person name="Huo Q.B."/>
            <person name="Li W."/>
            <person name="Chen H.Y."/>
            <person name="Chen S.E."/>
            <person name="Zhou L.G."/>
            <person name="Ni X.B."/>
            <person name="Tian J.H."/>
            <person name="Sheng Y."/>
            <person name="Liu T."/>
            <person name="Pan Y.S."/>
            <person name="Xia L.Y."/>
            <person name="Li J."/>
            <person name="Zhao F."/>
            <person name="Cao W.C."/>
        </authorList>
    </citation>
    <scope>NUCLEOTIDE SEQUENCE [LARGE SCALE GENOMIC DNA]</scope>
    <source>
        <strain evidence="2">HaeL-2018</strain>
    </source>
</reference>
<dbReference type="OrthoDB" id="6507688at2759"/>
<dbReference type="AlphaFoldDB" id="A0A9J6G1E5"/>
<accession>A0A9J6G1E5</accession>
<keyword evidence="3" id="KW-1185">Reference proteome</keyword>
<feature type="region of interest" description="Disordered" evidence="1">
    <location>
        <begin position="54"/>
        <end position="88"/>
    </location>
</feature>
<sequence>MFLHKPLDTRLVLHSSLRRGSLKMLARSVSRFLIASAAAILLLQDLNHGVQASGVTERAPGSEKLTEAPVSPAEGAAGEGTPVESAKKSKTLGHPLHPFNLGISIPYFFNMRLLTGPAGTGLGLNVPALLNFQLDAAHRRRRPPGAGLLLNLFGNRGLTLFNRRRRPVQPALGPTEPHPIIVPGSDIDNAIDIKRKPSQKSS</sequence>
<evidence type="ECO:0000313" key="2">
    <source>
        <dbReference type="EMBL" id="KAH9368204.1"/>
    </source>
</evidence>
<dbReference type="Proteomes" id="UP000821853">
    <property type="component" value="Chromosome 2"/>
</dbReference>
<evidence type="ECO:0000313" key="3">
    <source>
        <dbReference type="Proteomes" id="UP000821853"/>
    </source>
</evidence>
<proteinExistence type="predicted"/>
<dbReference type="EMBL" id="JABSTR010000004">
    <property type="protein sequence ID" value="KAH9368204.1"/>
    <property type="molecule type" value="Genomic_DNA"/>
</dbReference>
<name>A0A9J6G1E5_HAELO</name>
<dbReference type="OMA" id="FFNMRLL"/>
<evidence type="ECO:0000256" key="1">
    <source>
        <dbReference type="SAM" id="MobiDB-lite"/>
    </source>
</evidence>
<gene>
    <name evidence="2" type="ORF">HPB48_009553</name>
</gene>